<evidence type="ECO:0000256" key="1">
    <source>
        <dbReference type="SAM" id="MobiDB-lite"/>
    </source>
</evidence>
<dbReference type="EMBL" id="KV875652">
    <property type="protein sequence ID" value="RZR72254.1"/>
    <property type="molecule type" value="Genomic_DNA"/>
</dbReference>
<reference evidence="2" key="1">
    <citation type="journal article" date="2018" name="Data Brief">
        <title>Genome sequence data from 17 accessions of Ensete ventricosum, a staple food crop for millions in Ethiopia.</title>
        <authorList>
            <person name="Yemataw Z."/>
            <person name="Muzemil S."/>
            <person name="Ambachew D."/>
            <person name="Tripathi L."/>
            <person name="Tesfaye K."/>
            <person name="Chala A."/>
            <person name="Farbos A."/>
            <person name="O'Neill P."/>
            <person name="Moore K."/>
            <person name="Grant M."/>
            <person name="Studholme D.J."/>
        </authorList>
    </citation>
    <scope>NUCLEOTIDE SEQUENCE [LARGE SCALE GENOMIC DNA]</scope>
    <source>
        <tissue evidence="2">Leaf</tissue>
    </source>
</reference>
<feature type="compositionally biased region" description="Basic and acidic residues" evidence="1">
    <location>
        <begin position="14"/>
        <end position="29"/>
    </location>
</feature>
<feature type="compositionally biased region" description="Polar residues" evidence="1">
    <location>
        <begin position="101"/>
        <end position="113"/>
    </location>
</feature>
<name>A0A444CKT0_ENSVE</name>
<dbReference type="AlphaFoldDB" id="A0A444CKT0"/>
<feature type="region of interest" description="Disordered" evidence="1">
    <location>
        <begin position="1"/>
        <end position="29"/>
    </location>
</feature>
<sequence length="139" mass="15461">MIDFARRRSISGDISRDREKEEKGEEKPRVTLWTISSPCAGRRNISPFGEKERDDHEYDRSGAGMVNLAQFDQSSVVQTPRMASSGTNAGIFGRPEVNPEANVTNPSEARSAQPQTFPKFRFFLLLEADADELAHTSGT</sequence>
<dbReference type="Proteomes" id="UP000290560">
    <property type="component" value="Unassembled WGS sequence"/>
</dbReference>
<protein>
    <submittedName>
        <fullName evidence="2">Uncharacterized protein</fullName>
    </submittedName>
</protein>
<accession>A0A444CKT0</accession>
<gene>
    <name evidence="2" type="ORF">BHM03_00011759</name>
</gene>
<evidence type="ECO:0000313" key="2">
    <source>
        <dbReference type="EMBL" id="RZR72254.1"/>
    </source>
</evidence>
<feature type="region of interest" description="Disordered" evidence="1">
    <location>
        <begin position="80"/>
        <end position="113"/>
    </location>
</feature>
<organism evidence="2">
    <name type="scientific">Ensete ventricosum</name>
    <name type="common">Abyssinian banana</name>
    <name type="synonym">Musa ensete</name>
    <dbReference type="NCBI Taxonomy" id="4639"/>
    <lineage>
        <taxon>Eukaryota</taxon>
        <taxon>Viridiplantae</taxon>
        <taxon>Streptophyta</taxon>
        <taxon>Embryophyta</taxon>
        <taxon>Tracheophyta</taxon>
        <taxon>Spermatophyta</taxon>
        <taxon>Magnoliopsida</taxon>
        <taxon>Liliopsida</taxon>
        <taxon>Zingiberales</taxon>
        <taxon>Musaceae</taxon>
        <taxon>Ensete</taxon>
    </lineage>
</organism>
<proteinExistence type="predicted"/>